<sequence length="80" mass="8464">MRRMTIALAGAVVLIGMSVPVAAAQAAPPPRTPMGVHADQPPFPYADCLVAAKKKGESPAYAKWHCDELVKTGWIKPPNA</sequence>
<dbReference type="AlphaFoldDB" id="A0A918WRD3"/>
<evidence type="ECO:0000256" key="1">
    <source>
        <dbReference type="SAM" id="SignalP"/>
    </source>
</evidence>
<reference evidence="2" key="2">
    <citation type="submission" date="2020-09" db="EMBL/GenBank/DDBJ databases">
        <authorList>
            <person name="Sun Q."/>
            <person name="Ohkuma M."/>
        </authorList>
    </citation>
    <scope>NUCLEOTIDE SEQUENCE</scope>
    <source>
        <strain evidence="2">JCM 4633</strain>
    </source>
</reference>
<organism evidence="2 3">
    <name type="scientific">Streptomyces cinnamoneus</name>
    <name type="common">Streptoverticillium cinnamoneum</name>
    <dbReference type="NCBI Taxonomy" id="53446"/>
    <lineage>
        <taxon>Bacteria</taxon>
        <taxon>Bacillati</taxon>
        <taxon>Actinomycetota</taxon>
        <taxon>Actinomycetes</taxon>
        <taxon>Kitasatosporales</taxon>
        <taxon>Streptomycetaceae</taxon>
        <taxon>Streptomyces</taxon>
        <taxon>Streptomyces cinnamoneus group</taxon>
    </lineage>
</organism>
<protein>
    <submittedName>
        <fullName evidence="2">Uncharacterized protein</fullName>
    </submittedName>
</protein>
<dbReference type="EMBL" id="BMVB01000035">
    <property type="protein sequence ID" value="GHC72037.1"/>
    <property type="molecule type" value="Genomic_DNA"/>
</dbReference>
<feature type="chain" id="PRO_5038713061" evidence="1">
    <location>
        <begin position="24"/>
        <end position="80"/>
    </location>
</feature>
<evidence type="ECO:0000313" key="2">
    <source>
        <dbReference type="EMBL" id="GHC72037.1"/>
    </source>
</evidence>
<name>A0A918WRD3_STRCJ</name>
<reference evidence="2" key="1">
    <citation type="journal article" date="2014" name="Int. J. Syst. Evol. Microbiol.">
        <title>Complete genome sequence of Corynebacterium casei LMG S-19264T (=DSM 44701T), isolated from a smear-ripened cheese.</title>
        <authorList>
            <consortium name="US DOE Joint Genome Institute (JGI-PGF)"/>
            <person name="Walter F."/>
            <person name="Albersmeier A."/>
            <person name="Kalinowski J."/>
            <person name="Ruckert C."/>
        </authorList>
    </citation>
    <scope>NUCLEOTIDE SEQUENCE</scope>
    <source>
        <strain evidence="2">JCM 4633</strain>
    </source>
</reference>
<keyword evidence="1" id="KW-0732">Signal</keyword>
<feature type="signal peptide" evidence="1">
    <location>
        <begin position="1"/>
        <end position="23"/>
    </location>
</feature>
<dbReference type="RefSeq" id="WP_190112989.1">
    <property type="nucleotide sequence ID" value="NZ_BMVB01000035.1"/>
</dbReference>
<comment type="caution">
    <text evidence="2">The sequence shown here is derived from an EMBL/GenBank/DDBJ whole genome shotgun (WGS) entry which is preliminary data.</text>
</comment>
<evidence type="ECO:0000313" key="3">
    <source>
        <dbReference type="Proteomes" id="UP000646244"/>
    </source>
</evidence>
<accession>A0A918WRD3</accession>
<gene>
    <name evidence="2" type="ORF">GCM10010507_58880</name>
</gene>
<proteinExistence type="predicted"/>
<dbReference type="Proteomes" id="UP000646244">
    <property type="component" value="Unassembled WGS sequence"/>
</dbReference>